<evidence type="ECO:0000256" key="11">
    <source>
        <dbReference type="ARBA" id="ARBA00029983"/>
    </source>
</evidence>
<accession>A0AAD9K5F2</accession>
<evidence type="ECO:0000313" key="16">
    <source>
        <dbReference type="Proteomes" id="UP001208570"/>
    </source>
</evidence>
<dbReference type="InterPro" id="IPR012476">
    <property type="entry name" value="GLE1"/>
</dbReference>
<evidence type="ECO:0000256" key="13">
    <source>
        <dbReference type="SAM" id="Coils"/>
    </source>
</evidence>
<evidence type="ECO:0000313" key="15">
    <source>
        <dbReference type="EMBL" id="KAK2165077.1"/>
    </source>
</evidence>
<keyword evidence="8" id="KW-0539">Nucleus</keyword>
<evidence type="ECO:0000256" key="2">
    <source>
        <dbReference type="ARBA" id="ARBA00011056"/>
    </source>
</evidence>
<evidence type="ECO:0000256" key="9">
    <source>
        <dbReference type="ARBA" id="ARBA00024680"/>
    </source>
</evidence>
<dbReference type="GO" id="GO:0005543">
    <property type="term" value="F:phospholipid binding"/>
    <property type="evidence" value="ECO:0007669"/>
    <property type="project" value="TreeGrafter"/>
</dbReference>
<keyword evidence="4" id="KW-0509">mRNA transport</keyword>
<dbReference type="GO" id="GO:0000822">
    <property type="term" value="F:inositol hexakisphosphate binding"/>
    <property type="evidence" value="ECO:0007669"/>
    <property type="project" value="TreeGrafter"/>
</dbReference>
<keyword evidence="5" id="KW-0653">Protein transport</keyword>
<sequence>MEAPSSVYMLFHFAIASCRYVESLAIGIAGTHSQLCVADYNYRTPNDVDGKRLALIKKLGCRKTTSPGLDCSDFDKQLIALHKLKQVEDADMRDMALRNSEGHSKRIERYSQMVAQRTEDHWHHLCKKRDQEIKLFAEQKEQELKHMQVTQFCCGFFAALSRYFVDHCCVGSLTEAQNEEQIAKLQQAHQEIMEAKAQYQEYIHQCDNGQPINVSAIDQLEIISNLSQQVEGMLSAVQSRPALSWDVKQLTSCVSKARDIVESVKQHVEMCQYREVLEEKKYREKLAQQQQQEQKHKYSENQQQQQEHSLNEKQQQKQPQQHQQQRSGVLPETQQQSGSHPVIQQQQQQQESQKADHIQKTNDNKSENEQYAQTQSQQQQQPQQQQQSGIQQMKVSQTDEVKQINVQEGDAESTVSAVYEAPKIVLNSVFRNTYKHYMKLISLQKENSKQFQTLLFDPKLKKSKFELQKAVNTLVNTISSGSGHQLCEKLNQIKALLSGSRVVVGSSSVSAKSCSGGLEFCRDLFAKKLVSQGETQVASQPESAFVFAAVAVGVWSEFPEVGDLILAHFYLACPYLVPYYVPQLEGQSTEQLLGYVYENDKCEKQDQFLKRMSGLMYFYAAITVSTPPTIKQHHPYGIDKAWSWLTQVIHLDPRPDITATLIFEFFEVTAYFLMQAYKKQFNKLLDVIIKEYLPKVRTARDGCSGGPVVRLESYLEKLRHGHATRPHGYPDQYFWLS</sequence>
<feature type="compositionally biased region" description="Low complexity" evidence="14">
    <location>
        <begin position="370"/>
        <end position="396"/>
    </location>
</feature>
<dbReference type="GO" id="GO:0016973">
    <property type="term" value="P:poly(A)+ mRNA export from nucleus"/>
    <property type="evidence" value="ECO:0007669"/>
    <property type="project" value="InterPro"/>
</dbReference>
<dbReference type="AlphaFoldDB" id="A0AAD9K5F2"/>
<evidence type="ECO:0000256" key="7">
    <source>
        <dbReference type="ARBA" id="ARBA00023132"/>
    </source>
</evidence>
<name>A0AAD9K5F2_9ANNE</name>
<keyword evidence="7" id="KW-0906">Nuclear pore complex</keyword>
<dbReference type="PANTHER" id="PTHR12960:SF0">
    <property type="entry name" value="MRNA EXPORT FACTOR GLE1"/>
    <property type="match status" value="1"/>
</dbReference>
<gene>
    <name evidence="15" type="ORF">LSH36_55g07001</name>
</gene>
<organism evidence="15 16">
    <name type="scientific">Paralvinella palmiformis</name>
    <dbReference type="NCBI Taxonomy" id="53620"/>
    <lineage>
        <taxon>Eukaryota</taxon>
        <taxon>Metazoa</taxon>
        <taxon>Spiralia</taxon>
        <taxon>Lophotrochozoa</taxon>
        <taxon>Annelida</taxon>
        <taxon>Polychaeta</taxon>
        <taxon>Sedentaria</taxon>
        <taxon>Canalipalpata</taxon>
        <taxon>Terebellida</taxon>
        <taxon>Terebelliformia</taxon>
        <taxon>Alvinellidae</taxon>
        <taxon>Paralvinella</taxon>
    </lineage>
</organism>
<comment type="similarity">
    <text evidence="2">Belongs to the GLE1 family.</text>
</comment>
<evidence type="ECO:0000256" key="4">
    <source>
        <dbReference type="ARBA" id="ARBA00022816"/>
    </source>
</evidence>
<evidence type="ECO:0000256" key="6">
    <source>
        <dbReference type="ARBA" id="ARBA00023010"/>
    </source>
</evidence>
<feature type="coiled-coil region" evidence="13">
    <location>
        <begin position="175"/>
        <end position="205"/>
    </location>
</feature>
<evidence type="ECO:0000256" key="3">
    <source>
        <dbReference type="ARBA" id="ARBA00022448"/>
    </source>
</evidence>
<evidence type="ECO:0000256" key="12">
    <source>
        <dbReference type="ARBA" id="ARBA00030897"/>
    </source>
</evidence>
<comment type="caution">
    <text evidence="15">The sequence shown here is derived from an EMBL/GenBank/DDBJ whole genome shotgun (WGS) entry which is preliminary data.</text>
</comment>
<proteinExistence type="inferred from homology"/>
<keyword evidence="13" id="KW-0175">Coiled coil</keyword>
<dbReference type="EMBL" id="JAODUP010000055">
    <property type="protein sequence ID" value="KAK2165077.1"/>
    <property type="molecule type" value="Genomic_DNA"/>
</dbReference>
<keyword evidence="16" id="KW-1185">Reference proteome</keyword>
<reference evidence="15" key="1">
    <citation type="journal article" date="2023" name="Mol. Biol. Evol.">
        <title>Third-Generation Sequencing Reveals the Adaptive Role of the Epigenome in Three Deep-Sea Polychaetes.</title>
        <authorList>
            <person name="Perez M."/>
            <person name="Aroh O."/>
            <person name="Sun Y."/>
            <person name="Lan Y."/>
            <person name="Juniper S.K."/>
            <person name="Young C.R."/>
            <person name="Angers B."/>
            <person name="Qian P.Y."/>
        </authorList>
    </citation>
    <scope>NUCLEOTIDE SEQUENCE</scope>
    <source>
        <strain evidence="15">P08H-3</strain>
    </source>
</reference>
<dbReference type="GO" id="GO:0044614">
    <property type="term" value="C:nuclear pore cytoplasmic filaments"/>
    <property type="evidence" value="ECO:0007669"/>
    <property type="project" value="TreeGrafter"/>
</dbReference>
<dbReference type="GO" id="GO:0005737">
    <property type="term" value="C:cytoplasm"/>
    <property type="evidence" value="ECO:0007669"/>
    <property type="project" value="TreeGrafter"/>
</dbReference>
<dbReference type="PANTHER" id="PTHR12960">
    <property type="entry name" value="GLE-1-RELATED"/>
    <property type="match status" value="1"/>
</dbReference>
<protein>
    <recommendedName>
        <fullName evidence="10">mRNA export factor GLE1</fullName>
    </recommendedName>
    <alternativeName>
        <fullName evidence="12">GLE1 RNA export mediator</fullName>
    </alternativeName>
    <alternativeName>
        <fullName evidence="11">Nucleoporin GLE1</fullName>
    </alternativeName>
</protein>
<dbReference type="Proteomes" id="UP001208570">
    <property type="component" value="Unassembled WGS sequence"/>
</dbReference>
<evidence type="ECO:0000256" key="14">
    <source>
        <dbReference type="SAM" id="MobiDB-lite"/>
    </source>
</evidence>
<dbReference type="Gene3D" id="1.25.40.510">
    <property type="entry name" value="GLE1-like"/>
    <property type="match status" value="1"/>
</dbReference>
<evidence type="ECO:0000256" key="5">
    <source>
        <dbReference type="ARBA" id="ARBA00022927"/>
    </source>
</evidence>
<evidence type="ECO:0000256" key="8">
    <source>
        <dbReference type="ARBA" id="ARBA00023242"/>
    </source>
</evidence>
<feature type="region of interest" description="Disordered" evidence="14">
    <location>
        <begin position="287"/>
        <end position="396"/>
    </location>
</feature>
<keyword evidence="6" id="KW-0811">Translocation</keyword>
<comment type="subcellular location">
    <subcellularLocation>
        <location evidence="1">Nucleus</location>
        <location evidence="1">Nuclear pore complex</location>
    </subcellularLocation>
</comment>
<comment type="function">
    <text evidence="9">Required for the export of mRNAs containing poly(A) tails from the nucleus into the cytoplasm. May be involved in the terminal step of the mRNA transport through the nuclear pore complex (NPC).</text>
</comment>
<evidence type="ECO:0000256" key="10">
    <source>
        <dbReference type="ARBA" id="ARBA00026227"/>
    </source>
</evidence>
<dbReference type="GO" id="GO:0031369">
    <property type="term" value="F:translation initiation factor binding"/>
    <property type="evidence" value="ECO:0007669"/>
    <property type="project" value="TreeGrafter"/>
</dbReference>
<dbReference type="GO" id="GO:0015031">
    <property type="term" value="P:protein transport"/>
    <property type="evidence" value="ECO:0007669"/>
    <property type="project" value="UniProtKB-KW"/>
</dbReference>
<dbReference type="Pfam" id="PF07817">
    <property type="entry name" value="GLE1"/>
    <property type="match status" value="1"/>
</dbReference>
<evidence type="ECO:0000256" key="1">
    <source>
        <dbReference type="ARBA" id="ARBA00004567"/>
    </source>
</evidence>
<keyword evidence="3" id="KW-0813">Transport</keyword>
<dbReference type="InterPro" id="IPR038506">
    <property type="entry name" value="GLE1-like_sf"/>
</dbReference>
<feature type="compositionally biased region" description="Low complexity" evidence="14">
    <location>
        <begin position="316"/>
        <end position="325"/>
    </location>
</feature>
<feature type="compositionally biased region" description="Low complexity" evidence="14">
    <location>
        <begin position="334"/>
        <end position="352"/>
    </location>
</feature>
<feature type="compositionally biased region" description="Basic and acidic residues" evidence="14">
    <location>
        <begin position="353"/>
        <end position="368"/>
    </location>
</feature>